<dbReference type="Proteomes" id="UP000816034">
    <property type="component" value="Unassembled WGS sequence"/>
</dbReference>
<dbReference type="InterPro" id="IPR027038">
    <property type="entry name" value="RanGap"/>
</dbReference>
<gene>
    <name evidence="1" type="ORF">C9374_011641</name>
</gene>
<reference evidence="1 2" key="1">
    <citation type="journal article" date="2018" name="BMC Genomics">
        <title>The genome of Naegleria lovaniensis, the basis for a comparative approach to unravel pathogenicity factors of the human pathogenic amoeba N. fowleri.</title>
        <authorList>
            <person name="Liechti N."/>
            <person name="Schurch N."/>
            <person name="Bruggmann R."/>
            <person name="Wittwer M."/>
        </authorList>
    </citation>
    <scope>NUCLEOTIDE SEQUENCE [LARGE SCALE GENOMIC DNA]</scope>
    <source>
        <strain evidence="1 2">ATCC 30569</strain>
    </source>
</reference>
<dbReference type="SUPFAM" id="SSF48371">
    <property type="entry name" value="ARM repeat"/>
    <property type="match status" value="1"/>
</dbReference>
<dbReference type="Gene3D" id="3.80.10.10">
    <property type="entry name" value="Ribonuclease Inhibitor"/>
    <property type="match status" value="4"/>
</dbReference>
<dbReference type="GO" id="GO:0048471">
    <property type="term" value="C:perinuclear region of cytoplasm"/>
    <property type="evidence" value="ECO:0007669"/>
    <property type="project" value="TreeGrafter"/>
</dbReference>
<dbReference type="GO" id="GO:0005096">
    <property type="term" value="F:GTPase activator activity"/>
    <property type="evidence" value="ECO:0007669"/>
    <property type="project" value="InterPro"/>
</dbReference>
<dbReference type="GeneID" id="68104095"/>
<keyword evidence="2" id="KW-1185">Reference proteome</keyword>
<dbReference type="InterPro" id="IPR016024">
    <property type="entry name" value="ARM-type_fold"/>
</dbReference>
<proteinExistence type="predicted"/>
<evidence type="ECO:0000313" key="2">
    <source>
        <dbReference type="Proteomes" id="UP000816034"/>
    </source>
</evidence>
<evidence type="ECO:0000313" key="1">
    <source>
        <dbReference type="EMBL" id="KAG2373976.1"/>
    </source>
</evidence>
<dbReference type="PANTHER" id="PTHR24113:SF15">
    <property type="entry name" value="NACHT DOMAIN-CONTAINING PROTEIN"/>
    <property type="match status" value="1"/>
</dbReference>
<protein>
    <submittedName>
        <fullName evidence="1">Uncharacterized protein</fullName>
    </submittedName>
</protein>
<dbReference type="Pfam" id="PF13516">
    <property type="entry name" value="LRR_6"/>
    <property type="match status" value="7"/>
</dbReference>
<dbReference type="GO" id="GO:0031267">
    <property type="term" value="F:small GTPase binding"/>
    <property type="evidence" value="ECO:0007669"/>
    <property type="project" value="TreeGrafter"/>
</dbReference>
<name>A0AA88GCI1_NAELO</name>
<dbReference type="AlphaFoldDB" id="A0AA88GCI1"/>
<dbReference type="SUPFAM" id="SSF52047">
    <property type="entry name" value="RNI-like"/>
    <property type="match status" value="2"/>
</dbReference>
<dbReference type="GO" id="GO:0006913">
    <property type="term" value="P:nucleocytoplasmic transport"/>
    <property type="evidence" value="ECO:0007669"/>
    <property type="project" value="TreeGrafter"/>
</dbReference>
<dbReference type="InterPro" id="IPR011989">
    <property type="entry name" value="ARM-like"/>
</dbReference>
<dbReference type="InterPro" id="IPR032675">
    <property type="entry name" value="LRR_dom_sf"/>
</dbReference>
<dbReference type="EMBL" id="PYSW02000049">
    <property type="protein sequence ID" value="KAG2373976.1"/>
    <property type="molecule type" value="Genomic_DNA"/>
</dbReference>
<dbReference type="RefSeq" id="XP_044543150.1">
    <property type="nucleotide sequence ID" value="XM_044687319.1"/>
</dbReference>
<organism evidence="1 2">
    <name type="scientific">Naegleria lovaniensis</name>
    <name type="common">Amoeba</name>
    <dbReference type="NCBI Taxonomy" id="51637"/>
    <lineage>
        <taxon>Eukaryota</taxon>
        <taxon>Discoba</taxon>
        <taxon>Heterolobosea</taxon>
        <taxon>Tetramitia</taxon>
        <taxon>Eutetramitia</taxon>
        <taxon>Vahlkampfiidae</taxon>
        <taxon>Naegleria</taxon>
    </lineage>
</organism>
<dbReference type="InterPro" id="IPR006553">
    <property type="entry name" value="Leu-rich_rpt_Cys-con_subtyp"/>
</dbReference>
<dbReference type="GO" id="GO:0005634">
    <property type="term" value="C:nucleus"/>
    <property type="evidence" value="ECO:0007669"/>
    <property type="project" value="TreeGrafter"/>
</dbReference>
<dbReference type="PANTHER" id="PTHR24113">
    <property type="entry name" value="RAN GTPASE-ACTIVATING PROTEIN 1"/>
    <property type="match status" value="1"/>
</dbReference>
<accession>A0AA88GCI1</accession>
<dbReference type="GO" id="GO:0005829">
    <property type="term" value="C:cytosol"/>
    <property type="evidence" value="ECO:0007669"/>
    <property type="project" value="TreeGrafter"/>
</dbReference>
<dbReference type="Gene3D" id="1.25.10.10">
    <property type="entry name" value="Leucine-rich Repeat Variant"/>
    <property type="match status" value="1"/>
</dbReference>
<sequence length="908" mass="102651">MEIAPHALLVDDTIYHTLQFLDSEFIVRVCTLVSKQWFSKSLQIALKFDFSEPIPLKIPLPILPSLEEFVFLDRVRSKMNIQKLAQWVSCTTTYNLTELNLSRHFLNDDGAKLIACSELMNNLKTLNLSRNNLSSAGAQYIATSRHMANLRVLILKRNSVCNEGYFSIAKSKYMKNLTWLDLFKNEHVDNEAVKAIANSEYMSNLTYLRLEASDNLEDEVSIVKSHVMRNLTSLKMFCSDSGETAALFSCPEFQCTNLKVFATNIDQRGAKAIATSKRSENLTTLHVNVFDDSLDACVKLIVSSQYMQNLQRLIVMNFSRTTWIDSAELMTSNTNMKNLTSLELTEVGMNDQEASIFGKSELLKNLRELILKSNDIQADGIQHIVNNPYISQLRVLDLFDNSINDEGARQISNSKYLQNLTTLNIGVNDITHEGAHNVASSEYLKNLTSLSMSDDIKDQAVKSIADSEFMANLTSLSLSFCLITDEGAKILASSPFMSNLTSLELTDNLIGYAGASSLATSMYLTNLKVIDLNGDNITMDGILQELLFAGIPPLVIQKENEQLSTKQQQVVDKCLDEMILLLKQHPHTKQAETLNFCLRGIIDQFGLLVIRSRMEEIIDMLFKVVRENVDPTKEETTTHANSTLQQEIESNRCIYAYLDNIDSMVCVLRKQFTPYLDLIWQDILKYLQIPNNQPEEEITSALCFICSSIEAVEELPTAYCSQLIPILMQYMTHTTVGAQRNAVYGIGILAFYNPQEVKPHITKIMNILSIVLDTFGLDANVLDNACATFSRLVIAEIVDFQLILDLFPRFVKALPLRSDLKEFDICYSGLSKMMDMFVLEHWNSASLIFSKLVQGLTLPAVNEDSKKLIVKNIQHFKEKHPVSFEKMIFDSNGCLLEEMKILMEFMKQ</sequence>
<dbReference type="SMART" id="SM00367">
    <property type="entry name" value="LRR_CC"/>
    <property type="match status" value="5"/>
</dbReference>
<comment type="caution">
    <text evidence="1">The sequence shown here is derived from an EMBL/GenBank/DDBJ whole genome shotgun (WGS) entry which is preliminary data.</text>
</comment>
<dbReference type="InterPro" id="IPR001611">
    <property type="entry name" value="Leu-rich_rpt"/>
</dbReference>